<protein>
    <submittedName>
        <fullName evidence="3">Membrane protein YqaA with SNARE-associated domain</fullName>
    </submittedName>
</protein>
<keyword evidence="4" id="KW-1185">Reference proteome</keyword>
<feature type="transmembrane region" description="Helical" evidence="1">
    <location>
        <begin position="94"/>
        <end position="113"/>
    </location>
</feature>
<dbReference type="PANTHER" id="PTHR42709:SF4">
    <property type="entry name" value="INNER MEMBRANE PROTEIN YQAA"/>
    <property type="match status" value="1"/>
</dbReference>
<reference evidence="3 4" key="1">
    <citation type="submission" date="2020-08" db="EMBL/GenBank/DDBJ databases">
        <title>Genomic Encyclopedia of Type Strains, Phase IV (KMG-IV): sequencing the most valuable type-strain genomes for metagenomic binning, comparative biology and taxonomic classification.</title>
        <authorList>
            <person name="Goeker M."/>
        </authorList>
    </citation>
    <scope>NUCLEOTIDE SEQUENCE [LARGE SCALE GENOMIC DNA]</scope>
    <source>
        <strain evidence="3 4">DSM 7051</strain>
    </source>
</reference>
<accession>A0A7X0FCW2</accession>
<keyword evidence="1" id="KW-1133">Transmembrane helix</keyword>
<keyword evidence="1" id="KW-0472">Membrane</keyword>
<feature type="transmembrane region" description="Helical" evidence="1">
    <location>
        <begin position="119"/>
        <end position="141"/>
    </location>
</feature>
<dbReference type="Proteomes" id="UP000536262">
    <property type="component" value="Unassembled WGS sequence"/>
</dbReference>
<feature type="transmembrane region" description="Helical" evidence="1">
    <location>
        <begin position="40"/>
        <end position="61"/>
    </location>
</feature>
<evidence type="ECO:0000256" key="1">
    <source>
        <dbReference type="SAM" id="Phobius"/>
    </source>
</evidence>
<proteinExistence type="predicted"/>
<dbReference type="Pfam" id="PF09335">
    <property type="entry name" value="VTT_dom"/>
    <property type="match status" value="1"/>
</dbReference>
<feature type="domain" description="VTT" evidence="2">
    <location>
        <begin position="27"/>
        <end position="140"/>
    </location>
</feature>
<dbReference type="PANTHER" id="PTHR42709">
    <property type="entry name" value="ALKALINE PHOSPHATASE LIKE PROTEIN"/>
    <property type="match status" value="1"/>
</dbReference>
<gene>
    <name evidence="3" type="ORF">GGR00_005252</name>
</gene>
<comment type="caution">
    <text evidence="3">The sequence shown here is derived from an EMBL/GenBank/DDBJ whole genome shotgun (WGS) entry which is preliminary data.</text>
</comment>
<evidence type="ECO:0000313" key="4">
    <source>
        <dbReference type="Proteomes" id="UP000536262"/>
    </source>
</evidence>
<dbReference type="InterPro" id="IPR051311">
    <property type="entry name" value="DedA_domain"/>
</dbReference>
<organism evidence="3 4">
    <name type="scientific">Aminobacter aganoensis</name>
    <dbReference type="NCBI Taxonomy" id="83264"/>
    <lineage>
        <taxon>Bacteria</taxon>
        <taxon>Pseudomonadati</taxon>
        <taxon>Pseudomonadota</taxon>
        <taxon>Alphaproteobacteria</taxon>
        <taxon>Hyphomicrobiales</taxon>
        <taxon>Phyllobacteriaceae</taxon>
        <taxon>Aminobacter</taxon>
    </lineage>
</organism>
<sequence>MTSLAAYGGLFVAAFAAATLLPAQSEAVLAGLVINGGYSLAVLIGVATLGNVLGSWINWLLGRQVERFKHRRWFPASPAALARAENWYRRYGRWSLLLSWVPVIGDPLTLIAGTLKEPLWSFLGLVGIAKLVRYLAVAAAAQSFI</sequence>
<evidence type="ECO:0000259" key="2">
    <source>
        <dbReference type="Pfam" id="PF09335"/>
    </source>
</evidence>
<keyword evidence="1" id="KW-0812">Transmembrane</keyword>
<name>A0A7X0FCW2_9HYPH</name>
<dbReference type="EMBL" id="JACHOU010000024">
    <property type="protein sequence ID" value="MBB6357429.1"/>
    <property type="molecule type" value="Genomic_DNA"/>
</dbReference>
<dbReference type="RefSeq" id="WP_184702194.1">
    <property type="nucleotide sequence ID" value="NZ_BAABEG010000001.1"/>
</dbReference>
<dbReference type="InterPro" id="IPR032816">
    <property type="entry name" value="VTT_dom"/>
</dbReference>
<dbReference type="AlphaFoldDB" id="A0A7X0FCW2"/>
<evidence type="ECO:0000313" key="3">
    <source>
        <dbReference type="EMBL" id="MBB6357429.1"/>
    </source>
</evidence>